<evidence type="ECO:0000313" key="12">
    <source>
        <dbReference type="EMBL" id="GAV88915.1"/>
    </source>
</evidence>
<dbReference type="GO" id="GO:0046923">
    <property type="term" value="F:ER retention sequence binding"/>
    <property type="evidence" value="ECO:0007669"/>
    <property type="project" value="InterPro"/>
</dbReference>
<evidence type="ECO:0000256" key="2">
    <source>
        <dbReference type="ARBA" id="ARBA00010120"/>
    </source>
</evidence>
<keyword evidence="6" id="KW-0931">ER-Golgi transport</keyword>
<name>A0A1Q3D903_CEPFO</name>
<dbReference type="GO" id="GO:0015031">
    <property type="term" value="P:protein transport"/>
    <property type="evidence" value="ECO:0007669"/>
    <property type="project" value="UniProtKB-KW"/>
</dbReference>
<evidence type="ECO:0000256" key="4">
    <source>
        <dbReference type="ARBA" id="ARBA00022692"/>
    </source>
</evidence>
<evidence type="ECO:0000256" key="1">
    <source>
        <dbReference type="ARBA" id="ARBA00004477"/>
    </source>
</evidence>
<keyword evidence="4 11" id="KW-0812">Transmembrane</keyword>
<dbReference type="Proteomes" id="UP000187406">
    <property type="component" value="Unassembled WGS sequence"/>
</dbReference>
<keyword evidence="5" id="KW-0256">Endoplasmic reticulum</keyword>
<feature type="transmembrane region" description="Helical" evidence="11">
    <location>
        <begin position="26"/>
        <end position="47"/>
    </location>
</feature>
<dbReference type="InterPro" id="IPR000133">
    <property type="entry name" value="ER_ret_rcpt"/>
</dbReference>
<evidence type="ECO:0000256" key="5">
    <source>
        <dbReference type="ARBA" id="ARBA00022824"/>
    </source>
</evidence>
<feature type="non-terminal residue" evidence="12">
    <location>
        <position position="139"/>
    </location>
</feature>
<protein>
    <submittedName>
        <fullName evidence="12">ER_lumen_recept domain-containing protein</fullName>
    </submittedName>
</protein>
<keyword evidence="9 11" id="KW-0472">Membrane</keyword>
<feature type="non-terminal residue" evidence="12">
    <location>
        <position position="1"/>
    </location>
</feature>
<evidence type="ECO:0000256" key="8">
    <source>
        <dbReference type="ARBA" id="ARBA00022989"/>
    </source>
</evidence>
<evidence type="ECO:0000256" key="11">
    <source>
        <dbReference type="SAM" id="Phobius"/>
    </source>
</evidence>
<evidence type="ECO:0000256" key="3">
    <source>
        <dbReference type="ARBA" id="ARBA00022448"/>
    </source>
</evidence>
<sequence>LSLKSQELTTMFVVKLYCNFVIKNDIHTLIATLATTLWVIYMIRFNLKSSYTEDKDNYFAMYYVVNSSLFLTYVVLAFLFHPPISHHFLSRIRWTFCVSLEDVSVLPQLGLCRTQSIVETFTTHYVFAFRVARFLSCAH</sequence>
<evidence type="ECO:0000256" key="10">
    <source>
        <dbReference type="ARBA" id="ARBA00023170"/>
    </source>
</evidence>
<comment type="similarity">
    <text evidence="2">Belongs to the ERD2 family.</text>
</comment>
<evidence type="ECO:0000256" key="7">
    <source>
        <dbReference type="ARBA" id="ARBA00022927"/>
    </source>
</evidence>
<dbReference type="STRING" id="3775.A0A1Q3D903"/>
<keyword evidence="7" id="KW-0653">Protein transport</keyword>
<keyword evidence="8 11" id="KW-1133">Transmembrane helix</keyword>
<keyword evidence="10" id="KW-0675">Receptor</keyword>
<dbReference type="Pfam" id="PF00810">
    <property type="entry name" value="ER_lumen_recept"/>
    <property type="match status" value="1"/>
</dbReference>
<keyword evidence="13" id="KW-1185">Reference proteome</keyword>
<comment type="caution">
    <text evidence="12">The sequence shown here is derived from an EMBL/GenBank/DDBJ whole genome shotgun (WGS) entry which is preliminary data.</text>
</comment>
<dbReference type="EMBL" id="BDDD01005137">
    <property type="protein sequence ID" value="GAV88915.1"/>
    <property type="molecule type" value="Genomic_DNA"/>
</dbReference>
<reference evidence="13" key="1">
    <citation type="submission" date="2016-04" db="EMBL/GenBank/DDBJ databases">
        <title>Cephalotus genome sequencing.</title>
        <authorList>
            <person name="Fukushima K."/>
            <person name="Hasebe M."/>
            <person name="Fang X."/>
        </authorList>
    </citation>
    <scope>NUCLEOTIDE SEQUENCE [LARGE SCALE GENOMIC DNA]</scope>
    <source>
        <strain evidence="13">cv. St1</strain>
    </source>
</reference>
<keyword evidence="3" id="KW-0813">Transport</keyword>
<dbReference type="GO" id="GO:0006621">
    <property type="term" value="P:protein retention in ER lumen"/>
    <property type="evidence" value="ECO:0007669"/>
    <property type="project" value="InterPro"/>
</dbReference>
<evidence type="ECO:0000256" key="6">
    <source>
        <dbReference type="ARBA" id="ARBA00022892"/>
    </source>
</evidence>
<gene>
    <name evidence="12" type="ORF">CFOL_v3_32336</name>
</gene>
<comment type="subcellular location">
    <subcellularLocation>
        <location evidence="1">Endoplasmic reticulum membrane</location>
        <topology evidence="1">Multi-pass membrane protein</topology>
    </subcellularLocation>
</comment>
<dbReference type="PANTHER" id="PTHR10585">
    <property type="entry name" value="ER LUMEN PROTEIN RETAINING RECEPTOR"/>
    <property type="match status" value="1"/>
</dbReference>
<proteinExistence type="inferred from homology"/>
<dbReference type="GO" id="GO:0016192">
    <property type="term" value="P:vesicle-mediated transport"/>
    <property type="evidence" value="ECO:0007669"/>
    <property type="project" value="UniProtKB-KW"/>
</dbReference>
<dbReference type="OrthoDB" id="7694678at2759"/>
<evidence type="ECO:0000313" key="13">
    <source>
        <dbReference type="Proteomes" id="UP000187406"/>
    </source>
</evidence>
<dbReference type="AlphaFoldDB" id="A0A1Q3D903"/>
<organism evidence="12 13">
    <name type="scientific">Cephalotus follicularis</name>
    <name type="common">Albany pitcher plant</name>
    <dbReference type="NCBI Taxonomy" id="3775"/>
    <lineage>
        <taxon>Eukaryota</taxon>
        <taxon>Viridiplantae</taxon>
        <taxon>Streptophyta</taxon>
        <taxon>Embryophyta</taxon>
        <taxon>Tracheophyta</taxon>
        <taxon>Spermatophyta</taxon>
        <taxon>Magnoliopsida</taxon>
        <taxon>eudicotyledons</taxon>
        <taxon>Gunneridae</taxon>
        <taxon>Pentapetalae</taxon>
        <taxon>rosids</taxon>
        <taxon>fabids</taxon>
        <taxon>Oxalidales</taxon>
        <taxon>Cephalotaceae</taxon>
        <taxon>Cephalotus</taxon>
    </lineage>
</organism>
<dbReference type="GO" id="GO:0005789">
    <property type="term" value="C:endoplasmic reticulum membrane"/>
    <property type="evidence" value="ECO:0007669"/>
    <property type="project" value="UniProtKB-SubCell"/>
</dbReference>
<dbReference type="InParanoid" id="A0A1Q3D903"/>
<accession>A0A1Q3D903</accession>
<feature type="transmembrane region" description="Helical" evidence="11">
    <location>
        <begin position="59"/>
        <end position="80"/>
    </location>
</feature>
<evidence type="ECO:0000256" key="9">
    <source>
        <dbReference type="ARBA" id="ARBA00023136"/>
    </source>
</evidence>